<feature type="transmembrane region" description="Helical" evidence="1">
    <location>
        <begin position="72"/>
        <end position="93"/>
    </location>
</feature>
<keyword evidence="1" id="KW-0812">Transmembrane</keyword>
<evidence type="ECO:0000313" key="3">
    <source>
        <dbReference type="Proteomes" id="UP001497522"/>
    </source>
</evidence>
<dbReference type="PANTHER" id="PTHR31168:SF1">
    <property type="entry name" value="DUF599 FAMILY PROTEIN"/>
    <property type="match status" value="1"/>
</dbReference>
<keyword evidence="3" id="KW-1185">Reference proteome</keyword>
<dbReference type="InterPro" id="IPR006747">
    <property type="entry name" value="DUF599"/>
</dbReference>
<evidence type="ECO:0000313" key="2">
    <source>
        <dbReference type="EMBL" id="CAK9865340.1"/>
    </source>
</evidence>
<sequence length="313" mass="35521">MEWQVNYLDAILIPLSLVIQISYHAILFHRVRHTPLRTVIGFNQIARRLWDNEKKNLLAVQSLRNTIMGSTLMASTAILMSSTTGVFMTSTYFNSMSKPMLGGANDTLTSVKYMTLLFCFLFAFLCFMQSVRYLNHVTFLINVPLHIEPFSSSSSSNSATNLYNHHHQHSQQRQQQQVVQHGQVQLVENLLQQRPELQNTMHLITYDYVADVLTAACNFYTCGTRGFYFAFPLMLWLFGPVPALICCAALVPIMHFLDTVAPAVGSGDRNRGRDVLRTRDHESQVIPIISSCKYHNSSEFCKLSKVNGEFNPS</sequence>
<proteinExistence type="predicted"/>
<keyword evidence="1" id="KW-0472">Membrane</keyword>
<dbReference type="Pfam" id="PF04654">
    <property type="entry name" value="DUF599"/>
    <property type="match status" value="2"/>
</dbReference>
<reference evidence="2" key="1">
    <citation type="submission" date="2024-03" db="EMBL/GenBank/DDBJ databases">
        <authorList>
            <consortium name="ELIXIR-Norway"/>
            <consortium name="Elixir Norway"/>
        </authorList>
    </citation>
    <scope>NUCLEOTIDE SEQUENCE</scope>
</reference>
<protein>
    <recommendedName>
        <fullName evidence="4">Gustatory receptor</fullName>
    </recommendedName>
</protein>
<feature type="transmembrane region" description="Helical" evidence="1">
    <location>
        <begin position="6"/>
        <end position="28"/>
    </location>
</feature>
<name>A0ABP1ARX1_9BRYO</name>
<gene>
    <name evidence="2" type="ORF">CSSPJE1EN2_LOCUS8335</name>
</gene>
<keyword evidence="1" id="KW-1133">Transmembrane helix</keyword>
<evidence type="ECO:0000256" key="1">
    <source>
        <dbReference type="SAM" id="Phobius"/>
    </source>
</evidence>
<dbReference type="PANTHER" id="PTHR31168">
    <property type="entry name" value="OS02G0292800 PROTEIN"/>
    <property type="match status" value="1"/>
</dbReference>
<dbReference type="Proteomes" id="UP001497522">
    <property type="component" value="Chromosome 15"/>
</dbReference>
<dbReference type="EMBL" id="OZ023716">
    <property type="protein sequence ID" value="CAK9865340.1"/>
    <property type="molecule type" value="Genomic_DNA"/>
</dbReference>
<feature type="transmembrane region" description="Helical" evidence="1">
    <location>
        <begin position="233"/>
        <end position="257"/>
    </location>
</feature>
<accession>A0ABP1ARX1</accession>
<organism evidence="2 3">
    <name type="scientific">Sphagnum jensenii</name>
    <dbReference type="NCBI Taxonomy" id="128206"/>
    <lineage>
        <taxon>Eukaryota</taxon>
        <taxon>Viridiplantae</taxon>
        <taxon>Streptophyta</taxon>
        <taxon>Embryophyta</taxon>
        <taxon>Bryophyta</taxon>
        <taxon>Sphagnophytina</taxon>
        <taxon>Sphagnopsida</taxon>
        <taxon>Sphagnales</taxon>
        <taxon>Sphagnaceae</taxon>
        <taxon>Sphagnum</taxon>
    </lineage>
</organism>
<feature type="transmembrane region" description="Helical" evidence="1">
    <location>
        <begin position="113"/>
        <end position="131"/>
    </location>
</feature>
<evidence type="ECO:0008006" key="4">
    <source>
        <dbReference type="Google" id="ProtNLM"/>
    </source>
</evidence>